<dbReference type="PANTHER" id="PTHR48051:SF39">
    <property type="entry name" value="P53-INDUCED DEATH DOMAIN PROTEIN 1"/>
    <property type="match status" value="1"/>
</dbReference>
<dbReference type="Proteomes" id="UP000321408">
    <property type="component" value="Chromosome"/>
</dbReference>
<dbReference type="AlphaFoldDB" id="A0A5B9DBC6"/>
<reference evidence="4 5" key="2">
    <citation type="journal article" date="2024" name="Int. J. Syst. Evol. Microbiol.">
        <title>Promethearchaeum syntrophicum gen. nov., sp. nov., an anaerobic, obligately syntrophic archaeon, the first isolate of the lineage 'Asgard' archaea, and proposal of the new archaeal phylum Promethearchaeota phyl. nov. and kingdom Promethearchaeati regn. nov.</title>
        <authorList>
            <person name="Imachi H."/>
            <person name="Nobu M.K."/>
            <person name="Kato S."/>
            <person name="Takaki Y."/>
            <person name="Miyazaki M."/>
            <person name="Miyata M."/>
            <person name="Ogawara M."/>
            <person name="Saito Y."/>
            <person name="Sakai S."/>
            <person name="Tahara Y.O."/>
            <person name="Takano Y."/>
            <person name="Tasumi E."/>
            <person name="Uematsu K."/>
            <person name="Yoshimura T."/>
            <person name="Itoh T."/>
            <person name="Ohkuma M."/>
            <person name="Takai K."/>
        </authorList>
    </citation>
    <scope>NUCLEOTIDE SEQUENCE [LARGE SCALE GENOMIC DNA]</scope>
    <source>
        <strain evidence="4 5">MK-D1</strain>
    </source>
</reference>
<protein>
    <submittedName>
        <fullName evidence="4">Leucine-rich repeat domain-containing protein</fullName>
    </submittedName>
</protein>
<dbReference type="EMBL" id="CP042905">
    <property type="protein sequence ID" value="QEE16549.1"/>
    <property type="molecule type" value="Genomic_DNA"/>
</dbReference>
<feature type="domain" description="Disease resistance R13L4/SHOC-2-like LRR" evidence="3">
    <location>
        <begin position="178"/>
        <end position="258"/>
    </location>
</feature>
<dbReference type="InterPro" id="IPR055414">
    <property type="entry name" value="LRR_R13L4/SHOC2-like"/>
</dbReference>
<dbReference type="SMART" id="SM00369">
    <property type="entry name" value="LRR_TYP"/>
    <property type="match status" value="3"/>
</dbReference>
<dbReference type="InterPro" id="IPR050216">
    <property type="entry name" value="LRR_domain-containing"/>
</dbReference>
<evidence type="ECO:0000313" key="4">
    <source>
        <dbReference type="EMBL" id="QEE16549.1"/>
    </source>
</evidence>
<dbReference type="InterPro" id="IPR003591">
    <property type="entry name" value="Leu-rich_rpt_typical-subtyp"/>
</dbReference>
<dbReference type="PROSITE" id="PS51450">
    <property type="entry name" value="LRR"/>
    <property type="match status" value="1"/>
</dbReference>
<keyword evidence="1" id="KW-0433">Leucine-rich repeat</keyword>
<accession>A0A5B9DBC6</accession>
<evidence type="ECO:0000259" key="3">
    <source>
        <dbReference type="Pfam" id="PF23598"/>
    </source>
</evidence>
<gene>
    <name evidence="4" type="ORF">DSAG12_02379</name>
</gene>
<dbReference type="GeneID" id="41330367"/>
<keyword evidence="5" id="KW-1185">Reference proteome</keyword>
<evidence type="ECO:0000313" key="5">
    <source>
        <dbReference type="Proteomes" id="UP000321408"/>
    </source>
</evidence>
<proteinExistence type="predicted"/>
<reference evidence="4 5" key="1">
    <citation type="journal article" date="2020" name="Nature">
        <title>Isolation of an archaeon at the prokaryote-eukaryote interface.</title>
        <authorList>
            <person name="Imachi H."/>
            <person name="Nobu M.K."/>
            <person name="Nakahara N."/>
            <person name="Morono Y."/>
            <person name="Ogawara M."/>
            <person name="Takaki Y."/>
            <person name="Takano Y."/>
            <person name="Uematsu K."/>
            <person name="Ikuta T."/>
            <person name="Ito M."/>
            <person name="Matsui Y."/>
            <person name="Miyazaki M."/>
            <person name="Murata K."/>
            <person name="Saito Y."/>
            <person name="Sakai S."/>
            <person name="Song C."/>
            <person name="Tasumi E."/>
            <person name="Yamanaka Y."/>
            <person name="Yamaguchi T."/>
            <person name="Kamagata Y."/>
            <person name="Tamaki H."/>
            <person name="Takai K."/>
        </authorList>
    </citation>
    <scope>NUCLEOTIDE SEQUENCE [LARGE SCALE GENOMIC DNA]</scope>
    <source>
        <strain evidence="4 5">MK-D1</strain>
    </source>
</reference>
<sequence>MSQILNENDRKTLNSLGSPVSSQEIKEDNLYLSYYIENGDVDTIILWGTFVKPNTAFGHFQLRGRKKPNHIRLTSYDNTEILKLLTCFHHLGSLHFFFFFESTDSLELIGNLKYLRKLSITNDNSIKLPNSLEKLSNLTDLAITITEKPFPFSDSLKNLQNLEKFHIGTDLKKFPEFVLNFKKLKSLSLASNSLLYIPPSIGDLRNLQKLNLYNNKISSLPHTIENLQNLTHINIARNNFTTIPEYIKNLKNLKSIDIDKNPFVSLESFKFLYSNRKLIINGKQSIGSLNIPKKIKNLWFDGKYDEIMQYYTPPITEIAQKYAQDPKSLTGLEFERLETEATNEVRDILELSLPKDDSMLKIINDKLKFGLRNGLKLMR</sequence>
<name>A0A5B9DBC6_9ARCH</name>
<dbReference type="InterPro" id="IPR032675">
    <property type="entry name" value="LRR_dom_sf"/>
</dbReference>
<dbReference type="Pfam" id="PF23598">
    <property type="entry name" value="LRR_14"/>
    <property type="match status" value="1"/>
</dbReference>
<dbReference type="SUPFAM" id="SSF52058">
    <property type="entry name" value="L domain-like"/>
    <property type="match status" value="1"/>
</dbReference>
<evidence type="ECO:0000256" key="1">
    <source>
        <dbReference type="ARBA" id="ARBA00022614"/>
    </source>
</evidence>
<dbReference type="Gene3D" id="3.80.10.10">
    <property type="entry name" value="Ribonuclease Inhibitor"/>
    <property type="match status" value="1"/>
</dbReference>
<dbReference type="PANTHER" id="PTHR48051">
    <property type="match status" value="1"/>
</dbReference>
<organism evidence="4 5">
    <name type="scientific">Promethearchaeum syntrophicum</name>
    <dbReference type="NCBI Taxonomy" id="2594042"/>
    <lineage>
        <taxon>Archaea</taxon>
        <taxon>Promethearchaeati</taxon>
        <taxon>Promethearchaeota</taxon>
        <taxon>Promethearchaeia</taxon>
        <taxon>Promethearchaeales</taxon>
        <taxon>Promethearchaeaceae</taxon>
        <taxon>Promethearchaeum</taxon>
    </lineage>
</organism>
<dbReference type="GO" id="GO:0005737">
    <property type="term" value="C:cytoplasm"/>
    <property type="evidence" value="ECO:0007669"/>
    <property type="project" value="TreeGrafter"/>
</dbReference>
<dbReference type="InterPro" id="IPR001611">
    <property type="entry name" value="Leu-rich_rpt"/>
</dbReference>
<dbReference type="KEGG" id="psyt:DSAG12_02379"/>
<keyword evidence="2" id="KW-0677">Repeat</keyword>
<evidence type="ECO:0000256" key="2">
    <source>
        <dbReference type="ARBA" id="ARBA00022737"/>
    </source>
</evidence>
<dbReference type="RefSeq" id="WP_147663424.1">
    <property type="nucleotide sequence ID" value="NZ_CP042905.2"/>
</dbReference>